<comment type="similarity">
    <text evidence="1">Belongs to the Mg-chelatase subunits D/I family. ComM subfamily.</text>
</comment>
<dbReference type="RefSeq" id="WP_200271371.1">
    <property type="nucleotide sequence ID" value="NZ_JAENIJ010000020.1"/>
</dbReference>
<accession>A0A934S662</accession>
<dbReference type="AlphaFoldDB" id="A0A934S662"/>
<dbReference type="Pfam" id="PF13541">
    <property type="entry name" value="ChlI"/>
    <property type="match status" value="1"/>
</dbReference>
<protein>
    <submittedName>
        <fullName evidence="3">YifB family Mg chelatase-like AAA ATPase</fullName>
    </submittedName>
</protein>
<dbReference type="Gene3D" id="3.30.230.10">
    <property type="match status" value="1"/>
</dbReference>
<dbReference type="InterPro" id="IPR004482">
    <property type="entry name" value="Mg_chelat-rel"/>
</dbReference>
<reference evidence="3" key="1">
    <citation type="submission" date="2021-01" db="EMBL/GenBank/DDBJ databases">
        <title>Modified the classification status of verrucomicrobia.</title>
        <authorList>
            <person name="Feng X."/>
        </authorList>
    </citation>
    <scope>NUCLEOTIDE SEQUENCE</scope>
    <source>
        <strain evidence="3">KCTC 22041</strain>
    </source>
</reference>
<evidence type="ECO:0000259" key="2">
    <source>
        <dbReference type="SMART" id="SM00382"/>
    </source>
</evidence>
<keyword evidence="4" id="KW-1185">Reference proteome</keyword>
<dbReference type="InterPro" id="IPR014721">
    <property type="entry name" value="Ribsml_uS5_D2-typ_fold_subgr"/>
</dbReference>
<dbReference type="Gene3D" id="3.40.50.300">
    <property type="entry name" value="P-loop containing nucleotide triphosphate hydrolases"/>
    <property type="match status" value="1"/>
</dbReference>
<comment type="caution">
    <text evidence="3">The sequence shown here is derived from an EMBL/GenBank/DDBJ whole genome shotgun (WGS) entry which is preliminary data.</text>
</comment>
<dbReference type="SUPFAM" id="SSF52540">
    <property type="entry name" value="P-loop containing nucleoside triphosphate hydrolases"/>
    <property type="match status" value="1"/>
</dbReference>
<evidence type="ECO:0000256" key="1">
    <source>
        <dbReference type="ARBA" id="ARBA00006354"/>
    </source>
</evidence>
<sequence>MITRLFSAALRGVDAVEVEVEVNVRGADKPMVIIVGLPDAAVRESSQRVISAIGASALFLQDGVKTVNLAPADLKKEGPAFDLPIALAMAAASGTQPIDTSEYCVVGELALDGGVRPVKGVLSIALEAKRKGRSRVLVPEANAAEAAVIKGIQVFPIRHLREAWDFINGDVAILPYQLDRQAFFDAQRHYDVDFEEVRGQHHVKRALEVAAAGGHNLLMVGPPGTGKSMLAKRIPSIMPDMTEEEAIETTKIHSVTGQLDLNKGFITTRPFRAPHHTISDAGLLGGGSNPGPGEVSLAHHGILFLDELPEFRRQTLEVLRQPLENREVTISRAAGTLTFPAGFMLVAAMNPCPCGYYGDIKRECRCSPKQIENYRQRISGPLLDRIDLHVEVPLVEFRELTSNQTSGEKSESIRKRVINARKVQHSRFPNSSIGTNSSMSSRLVRRYCQITSEAAHYLERAMEEMNFSARAHDRILKVARTLADLDEAPEIRTNDILEAIQYRSLDRKLFA</sequence>
<name>A0A934S662_9BACT</name>
<dbReference type="InterPro" id="IPR003593">
    <property type="entry name" value="AAA+_ATPase"/>
</dbReference>
<dbReference type="Pfam" id="PF01078">
    <property type="entry name" value="Mg_chelatase"/>
    <property type="match status" value="1"/>
</dbReference>
<gene>
    <name evidence="3" type="ORF">JIN85_12965</name>
</gene>
<dbReference type="GO" id="GO:0005524">
    <property type="term" value="F:ATP binding"/>
    <property type="evidence" value="ECO:0007669"/>
    <property type="project" value="InterPro"/>
</dbReference>
<dbReference type="SMART" id="SM00382">
    <property type="entry name" value="AAA"/>
    <property type="match status" value="1"/>
</dbReference>
<dbReference type="PANTHER" id="PTHR32039">
    <property type="entry name" value="MAGNESIUM-CHELATASE SUBUNIT CHLI"/>
    <property type="match status" value="1"/>
</dbReference>
<dbReference type="SUPFAM" id="SSF54211">
    <property type="entry name" value="Ribosomal protein S5 domain 2-like"/>
    <property type="match status" value="1"/>
</dbReference>
<dbReference type="InterPro" id="IPR025158">
    <property type="entry name" value="Mg_chelat-rel_C"/>
</dbReference>
<dbReference type="InterPro" id="IPR020568">
    <property type="entry name" value="Ribosomal_Su5_D2-typ_SF"/>
</dbReference>
<dbReference type="Pfam" id="PF13335">
    <property type="entry name" value="Mg_chelatase_C"/>
    <property type="match status" value="1"/>
</dbReference>
<dbReference type="InterPro" id="IPR045006">
    <property type="entry name" value="CHLI-like"/>
</dbReference>
<dbReference type="NCBIfam" id="TIGR00368">
    <property type="entry name" value="YifB family Mg chelatase-like AAA ATPase"/>
    <property type="match status" value="1"/>
</dbReference>
<evidence type="ECO:0000313" key="3">
    <source>
        <dbReference type="EMBL" id="MBK1883331.1"/>
    </source>
</evidence>
<proteinExistence type="inferred from homology"/>
<dbReference type="PANTHER" id="PTHR32039:SF7">
    <property type="entry name" value="COMPETENCE PROTEIN COMM"/>
    <property type="match status" value="1"/>
</dbReference>
<dbReference type="Proteomes" id="UP000603141">
    <property type="component" value="Unassembled WGS sequence"/>
</dbReference>
<organism evidence="3 4">
    <name type="scientific">Luteolibacter pohnpeiensis</name>
    <dbReference type="NCBI Taxonomy" id="454153"/>
    <lineage>
        <taxon>Bacteria</taxon>
        <taxon>Pseudomonadati</taxon>
        <taxon>Verrucomicrobiota</taxon>
        <taxon>Verrucomicrobiia</taxon>
        <taxon>Verrucomicrobiales</taxon>
        <taxon>Verrucomicrobiaceae</taxon>
        <taxon>Luteolibacter</taxon>
    </lineage>
</organism>
<feature type="domain" description="AAA+ ATPase" evidence="2">
    <location>
        <begin position="213"/>
        <end position="396"/>
    </location>
</feature>
<dbReference type="InterPro" id="IPR000523">
    <property type="entry name" value="Mg_chelatse_chII-like_cat_dom"/>
</dbReference>
<dbReference type="PRINTS" id="PR00830">
    <property type="entry name" value="ENDOLAPTASE"/>
</dbReference>
<dbReference type="EMBL" id="JAENIJ010000020">
    <property type="protein sequence ID" value="MBK1883331.1"/>
    <property type="molecule type" value="Genomic_DNA"/>
</dbReference>
<evidence type="ECO:0000313" key="4">
    <source>
        <dbReference type="Proteomes" id="UP000603141"/>
    </source>
</evidence>
<dbReference type="InterPro" id="IPR027417">
    <property type="entry name" value="P-loop_NTPase"/>
</dbReference>